<dbReference type="SUPFAM" id="SSF82784">
    <property type="entry name" value="OsmC-like"/>
    <property type="match status" value="1"/>
</dbReference>
<keyword evidence="3" id="KW-1185">Reference proteome</keyword>
<name>A0A443Z1L2_9SPHI</name>
<protein>
    <submittedName>
        <fullName evidence="2">Organic hydroperoxide resistance protein</fullName>
    </submittedName>
</protein>
<dbReference type="RefSeq" id="WP_113645879.1">
    <property type="nucleotide sequence ID" value="NZ_QMHN01000001.1"/>
</dbReference>
<gene>
    <name evidence="2" type="ORF">DPV69_03325</name>
</gene>
<proteinExistence type="inferred from homology"/>
<dbReference type="OrthoDB" id="9797508at2"/>
<dbReference type="InterPro" id="IPR019953">
    <property type="entry name" value="OHR"/>
</dbReference>
<evidence type="ECO:0000313" key="2">
    <source>
        <dbReference type="EMBL" id="RWU10385.1"/>
    </source>
</evidence>
<sequence>MEKVYTASVTVIGGRDGHAKSSDGIFETDLRKPKEMGGQGGAPNPEQLFATAWGSCYLGALQSVADPEGVDASNASVNVHVSFNKNGNGFALSADLDVHIPDISIEEAQALADKAHAVCPYSKATKGNVETRVTAV</sequence>
<organism evidence="2 3">
    <name type="scientific">Pedobacter chitinilyticus</name>
    <dbReference type="NCBI Taxonomy" id="2233776"/>
    <lineage>
        <taxon>Bacteria</taxon>
        <taxon>Pseudomonadati</taxon>
        <taxon>Bacteroidota</taxon>
        <taxon>Sphingobacteriia</taxon>
        <taxon>Sphingobacteriales</taxon>
        <taxon>Sphingobacteriaceae</taxon>
        <taxon>Pedobacter</taxon>
    </lineage>
</organism>
<dbReference type="Gene3D" id="3.30.300.20">
    <property type="match status" value="1"/>
</dbReference>
<dbReference type="PANTHER" id="PTHR33797">
    <property type="entry name" value="ORGANIC HYDROPEROXIDE RESISTANCE PROTEIN-LIKE"/>
    <property type="match status" value="1"/>
</dbReference>
<comment type="similarity">
    <text evidence="1">Belongs to the OsmC/Ohr family.</text>
</comment>
<dbReference type="Proteomes" id="UP000284120">
    <property type="component" value="Unassembled WGS sequence"/>
</dbReference>
<dbReference type="PANTHER" id="PTHR33797:SF2">
    <property type="entry name" value="ORGANIC HYDROPEROXIDE RESISTANCE PROTEIN-LIKE"/>
    <property type="match status" value="1"/>
</dbReference>
<dbReference type="Pfam" id="PF02566">
    <property type="entry name" value="OsmC"/>
    <property type="match status" value="1"/>
</dbReference>
<dbReference type="InterPro" id="IPR003718">
    <property type="entry name" value="OsmC/Ohr_fam"/>
</dbReference>
<dbReference type="InterPro" id="IPR036102">
    <property type="entry name" value="OsmC/Ohrsf"/>
</dbReference>
<comment type="caution">
    <text evidence="2">The sequence shown here is derived from an EMBL/GenBank/DDBJ whole genome shotgun (WGS) entry which is preliminary data.</text>
</comment>
<reference evidence="2 3" key="1">
    <citation type="submission" date="2018-06" db="EMBL/GenBank/DDBJ databases">
        <title>Pedobacter endophyticus sp. nov., an endophytic bacterium isolated from a leaf of Triticum aestivum.</title>
        <authorList>
            <person name="Zhang L."/>
        </authorList>
    </citation>
    <scope>NUCLEOTIDE SEQUENCE [LARGE SCALE GENOMIC DNA]</scope>
    <source>
        <strain evidence="2 3">CM134L-2</strain>
    </source>
</reference>
<evidence type="ECO:0000313" key="3">
    <source>
        <dbReference type="Proteomes" id="UP000284120"/>
    </source>
</evidence>
<accession>A0A443Z1L2</accession>
<dbReference type="Gene3D" id="2.20.25.10">
    <property type="match status" value="1"/>
</dbReference>
<dbReference type="GO" id="GO:0006979">
    <property type="term" value="P:response to oxidative stress"/>
    <property type="evidence" value="ECO:0007669"/>
    <property type="project" value="InterPro"/>
</dbReference>
<dbReference type="InterPro" id="IPR015946">
    <property type="entry name" value="KH_dom-like_a/b"/>
</dbReference>
<evidence type="ECO:0000256" key="1">
    <source>
        <dbReference type="ARBA" id="ARBA00007378"/>
    </source>
</evidence>
<dbReference type="EMBL" id="SAYW01000001">
    <property type="protein sequence ID" value="RWU10385.1"/>
    <property type="molecule type" value="Genomic_DNA"/>
</dbReference>
<dbReference type="NCBIfam" id="TIGR03561">
    <property type="entry name" value="organ_hyd_perox"/>
    <property type="match status" value="1"/>
</dbReference>
<dbReference type="AlphaFoldDB" id="A0A443Z1L2"/>